<dbReference type="Proteomes" id="UP000789570">
    <property type="component" value="Unassembled WGS sequence"/>
</dbReference>
<dbReference type="EMBL" id="CAJVPQ010000817">
    <property type="protein sequence ID" value="CAG8512643.1"/>
    <property type="molecule type" value="Genomic_DNA"/>
</dbReference>
<dbReference type="SUPFAM" id="SSF50475">
    <property type="entry name" value="FMN-binding split barrel"/>
    <property type="match status" value="1"/>
</dbReference>
<name>A0A9N9F6J7_9GLOM</name>
<evidence type="ECO:0000259" key="1">
    <source>
        <dbReference type="Pfam" id="PF12766"/>
    </source>
</evidence>
<dbReference type="AlphaFoldDB" id="A0A9N9F6J7"/>
<comment type="caution">
    <text evidence="2">The sequence shown here is derived from an EMBL/GenBank/DDBJ whole genome shotgun (WGS) entry which is preliminary data.</text>
</comment>
<evidence type="ECO:0000313" key="3">
    <source>
        <dbReference type="Proteomes" id="UP000789570"/>
    </source>
</evidence>
<dbReference type="PANTHER" id="PTHR28243">
    <property type="entry name" value="AGL049CP"/>
    <property type="match status" value="1"/>
</dbReference>
<dbReference type="GO" id="GO:0010181">
    <property type="term" value="F:FMN binding"/>
    <property type="evidence" value="ECO:0007669"/>
    <property type="project" value="InterPro"/>
</dbReference>
<dbReference type="Pfam" id="PF12766">
    <property type="entry name" value="Pyridox_oxase_2"/>
    <property type="match status" value="1"/>
</dbReference>
<gene>
    <name evidence="2" type="ORF">FCALED_LOCUS4278</name>
</gene>
<sequence length="224" mass="26344">MAWKSILKLTISENLKISDTMQPMQLATFNTELRKPTNRSVIFRGFIKDDENSFESDLFCITTDVRSDKVDQLSKNSAFEICWWFSKTREQFRLAGNAYVLSLSLYSKFPFTKLSSYFPHTCNFDWNNELRSQFEKISDELRANLTYPTPGLPLKHENFIKKLGVVGKDDRDNELIQKSFENFALVIFEVEEVDRVELATDPHKRTKWKLNNQTGEWTEQRVYP</sequence>
<protein>
    <submittedName>
        <fullName evidence="2">996_t:CDS:1</fullName>
    </submittedName>
</protein>
<reference evidence="2" key="1">
    <citation type="submission" date="2021-06" db="EMBL/GenBank/DDBJ databases">
        <authorList>
            <person name="Kallberg Y."/>
            <person name="Tangrot J."/>
            <person name="Rosling A."/>
        </authorList>
    </citation>
    <scope>NUCLEOTIDE SEQUENCE</scope>
    <source>
        <strain evidence="2">UK204</strain>
    </source>
</reference>
<dbReference type="InterPro" id="IPR012349">
    <property type="entry name" value="Split_barrel_FMN-bd"/>
</dbReference>
<organism evidence="2 3">
    <name type="scientific">Funneliformis caledonium</name>
    <dbReference type="NCBI Taxonomy" id="1117310"/>
    <lineage>
        <taxon>Eukaryota</taxon>
        <taxon>Fungi</taxon>
        <taxon>Fungi incertae sedis</taxon>
        <taxon>Mucoromycota</taxon>
        <taxon>Glomeromycotina</taxon>
        <taxon>Glomeromycetes</taxon>
        <taxon>Glomerales</taxon>
        <taxon>Glomeraceae</taxon>
        <taxon>Funneliformis</taxon>
    </lineage>
</organism>
<feature type="domain" description="Pyridoxamine 5'-phosphate oxidase Alr4036 family FMN-binding" evidence="1">
    <location>
        <begin position="2"/>
        <end position="101"/>
    </location>
</feature>
<proteinExistence type="predicted"/>
<evidence type="ECO:0000313" key="2">
    <source>
        <dbReference type="EMBL" id="CAG8512643.1"/>
    </source>
</evidence>
<dbReference type="InterPro" id="IPR024624">
    <property type="entry name" value="Pyridox_Oxase_Alr4036_FMN-bd"/>
</dbReference>
<keyword evidence="3" id="KW-1185">Reference proteome</keyword>
<dbReference type="Gene3D" id="2.30.110.10">
    <property type="entry name" value="Electron Transport, Fmn-binding Protein, Chain A"/>
    <property type="match status" value="1"/>
</dbReference>
<dbReference type="OrthoDB" id="434253at2759"/>
<accession>A0A9N9F6J7</accession>
<dbReference type="PANTHER" id="PTHR28243:SF1">
    <property type="entry name" value="PYRIDOXAMINE 5'-PHOSPHATE OXIDASE ALR4036 FAMILY FMN-BINDING DOMAIN-CONTAINING PROTEIN"/>
    <property type="match status" value="1"/>
</dbReference>